<evidence type="ECO:0000313" key="8">
    <source>
        <dbReference type="EMBL" id="KSU88811.1"/>
    </source>
</evidence>
<dbReference type="CDD" id="cd02440">
    <property type="entry name" value="AdoMet_MTases"/>
    <property type="match status" value="1"/>
</dbReference>
<dbReference type="PANTHER" id="PTHR18895:SF74">
    <property type="entry name" value="MTRF1L RELEASE FACTOR GLUTAMINE METHYLTRANSFERASE"/>
    <property type="match status" value="1"/>
</dbReference>
<protein>
    <recommendedName>
        <fullName evidence="5">Release factor glutamine methyltransferase</fullName>
        <shortName evidence="5">RF MTase</shortName>
        <ecNumber evidence="5">2.1.1.297</ecNumber>
    </recommendedName>
    <alternativeName>
        <fullName evidence="5">N5-glutamine methyltransferase PrmC</fullName>
    </alternativeName>
    <alternativeName>
        <fullName evidence="5">Protein-(glutamine-N5) MTase PrmC</fullName>
    </alternativeName>
    <alternativeName>
        <fullName evidence="5">Protein-glutamine N-methyltransferase PrmC</fullName>
    </alternativeName>
</protein>
<evidence type="ECO:0000256" key="5">
    <source>
        <dbReference type="HAMAP-Rule" id="MF_02126"/>
    </source>
</evidence>
<evidence type="ECO:0000256" key="2">
    <source>
        <dbReference type="ARBA" id="ARBA00022679"/>
    </source>
</evidence>
<dbReference type="Gene3D" id="3.40.50.150">
    <property type="entry name" value="Vaccinia Virus protein VP39"/>
    <property type="match status" value="1"/>
</dbReference>
<dbReference type="InterPro" id="IPR040758">
    <property type="entry name" value="PrmC_N"/>
</dbReference>
<dbReference type="EC" id="2.1.1.297" evidence="5"/>
<dbReference type="PANTHER" id="PTHR18895">
    <property type="entry name" value="HEMK METHYLTRANSFERASE"/>
    <property type="match status" value="1"/>
</dbReference>
<dbReference type="Pfam" id="PF17827">
    <property type="entry name" value="PrmC_N"/>
    <property type="match status" value="1"/>
</dbReference>
<name>A0A0V8JP50_9BACI</name>
<comment type="caution">
    <text evidence="5">Lacks conserved residue(s) required for the propagation of feature annotation.</text>
</comment>
<organism evidence="8 9">
    <name type="scientific">Priestia veravalensis</name>
    <dbReference type="NCBI Taxonomy" id="1414648"/>
    <lineage>
        <taxon>Bacteria</taxon>
        <taxon>Bacillati</taxon>
        <taxon>Bacillota</taxon>
        <taxon>Bacilli</taxon>
        <taxon>Bacillales</taxon>
        <taxon>Bacillaceae</taxon>
        <taxon>Priestia</taxon>
    </lineage>
</organism>
<dbReference type="EMBL" id="LNQP01000015">
    <property type="protein sequence ID" value="KSU88811.1"/>
    <property type="molecule type" value="Genomic_DNA"/>
</dbReference>
<comment type="similarity">
    <text evidence="5">Belongs to the protein N5-glutamine methyltransferase family. PrmC subfamily.</text>
</comment>
<comment type="function">
    <text evidence="5">Methylates the class 1 translation termination release factors RF1/PrfA and RF2/PrfB on the glutamine residue of the universally conserved GGQ motif.</text>
</comment>
<reference evidence="8 9" key="1">
    <citation type="submission" date="2015-11" db="EMBL/GenBank/DDBJ databases">
        <title>Bacillus caseinolyticus sp nov.</title>
        <authorList>
            <person name="Dastager S.G."/>
            <person name="Mawlankar R."/>
        </authorList>
    </citation>
    <scope>NUCLEOTIDE SEQUENCE [LARGE SCALE GENOMIC DNA]</scope>
    <source>
        <strain evidence="8 9">SGD-V-76</strain>
    </source>
</reference>
<dbReference type="GO" id="GO:0003676">
    <property type="term" value="F:nucleic acid binding"/>
    <property type="evidence" value="ECO:0007669"/>
    <property type="project" value="InterPro"/>
</dbReference>
<feature type="binding site" evidence="5">
    <location>
        <begin position="121"/>
        <end position="125"/>
    </location>
    <ligand>
        <name>S-adenosyl-L-methionine</name>
        <dbReference type="ChEBI" id="CHEBI:59789"/>
    </ligand>
</feature>
<feature type="domain" description="Release factor glutamine methyltransferase N-terminal" evidence="7">
    <location>
        <begin position="5"/>
        <end position="73"/>
    </location>
</feature>
<dbReference type="RefSeq" id="WP_025908742.1">
    <property type="nucleotide sequence ID" value="NZ_KQ758634.1"/>
</dbReference>
<dbReference type="HAMAP" id="MF_02126">
    <property type="entry name" value="RF_methyltr_PrmC"/>
    <property type="match status" value="1"/>
</dbReference>
<evidence type="ECO:0000256" key="4">
    <source>
        <dbReference type="ARBA" id="ARBA00048391"/>
    </source>
</evidence>
<dbReference type="InterPro" id="IPR019874">
    <property type="entry name" value="RF_methyltr_PrmC"/>
</dbReference>
<dbReference type="PROSITE" id="PS00092">
    <property type="entry name" value="N6_MTASE"/>
    <property type="match status" value="1"/>
</dbReference>
<sequence>MKVFEALKWASSCLKEAQRDENAGEMLLLHHLGMTRTYLLASLQEEVPTEIMQKFQHDVKKHVAGIPVQYLIGSEEFYGRTFQVNQEVLIPRPETEELVLGLIDRMKQKFGHAPIQAVDIGTGSGAIGVTLALEVPTIKMTCTDIAEESLAIAKENAKRLGAKVQFLHGDLLKPFIEASQRFDVVVSNPPYIPDSDELSTVVKDYEPNRALFGGQDGLNFYRRFMEELPLVINKQGIIAFEVGFGQADAVSDMLKKQFPNAKVEVVFDINGKDRMVFASL</sequence>
<keyword evidence="9" id="KW-1185">Reference proteome</keyword>
<keyword evidence="3 5" id="KW-0949">S-adenosyl-L-methionine</keyword>
<dbReference type="GO" id="GO:0102559">
    <property type="term" value="F:peptide chain release factor N(5)-glutamine methyltransferase activity"/>
    <property type="evidence" value="ECO:0007669"/>
    <property type="project" value="UniProtKB-EC"/>
</dbReference>
<keyword evidence="1 5" id="KW-0489">Methyltransferase</keyword>
<gene>
    <name evidence="5" type="primary">prmC</name>
    <name evidence="8" type="ORF">AS180_05745</name>
</gene>
<accession>A0A0V8JP50</accession>
<feature type="domain" description="Methyltransferase small" evidence="6">
    <location>
        <begin position="114"/>
        <end position="199"/>
    </location>
</feature>
<dbReference type="InterPro" id="IPR004556">
    <property type="entry name" value="HemK-like"/>
</dbReference>
<comment type="catalytic activity">
    <reaction evidence="4 5">
        <text>L-glutaminyl-[peptide chain release factor] + S-adenosyl-L-methionine = N(5)-methyl-L-glutaminyl-[peptide chain release factor] + S-adenosyl-L-homocysteine + H(+)</text>
        <dbReference type="Rhea" id="RHEA:42896"/>
        <dbReference type="Rhea" id="RHEA-COMP:10271"/>
        <dbReference type="Rhea" id="RHEA-COMP:10272"/>
        <dbReference type="ChEBI" id="CHEBI:15378"/>
        <dbReference type="ChEBI" id="CHEBI:30011"/>
        <dbReference type="ChEBI" id="CHEBI:57856"/>
        <dbReference type="ChEBI" id="CHEBI:59789"/>
        <dbReference type="ChEBI" id="CHEBI:61891"/>
        <dbReference type="EC" id="2.1.1.297"/>
    </reaction>
</comment>
<dbReference type="NCBIfam" id="TIGR03534">
    <property type="entry name" value="RF_mod_PrmC"/>
    <property type="match status" value="1"/>
</dbReference>
<evidence type="ECO:0000259" key="6">
    <source>
        <dbReference type="Pfam" id="PF05175"/>
    </source>
</evidence>
<feature type="binding site" evidence="5">
    <location>
        <position position="188"/>
    </location>
    <ligand>
        <name>S-adenosyl-L-methionine</name>
        <dbReference type="ChEBI" id="CHEBI:59789"/>
    </ligand>
</feature>
<proteinExistence type="inferred from homology"/>
<comment type="caution">
    <text evidence="8">The sequence shown here is derived from an EMBL/GenBank/DDBJ whole genome shotgun (WGS) entry which is preliminary data.</text>
</comment>
<feature type="binding site" evidence="5">
    <location>
        <position position="144"/>
    </location>
    <ligand>
        <name>S-adenosyl-L-methionine</name>
        <dbReference type="ChEBI" id="CHEBI:59789"/>
    </ligand>
</feature>
<evidence type="ECO:0000256" key="3">
    <source>
        <dbReference type="ARBA" id="ARBA00022691"/>
    </source>
</evidence>
<dbReference type="InterPro" id="IPR002052">
    <property type="entry name" value="DNA_methylase_N6_adenine_CS"/>
</dbReference>
<dbReference type="InterPro" id="IPR029063">
    <property type="entry name" value="SAM-dependent_MTases_sf"/>
</dbReference>
<keyword evidence="2 5" id="KW-0808">Transferase</keyword>
<dbReference type="NCBIfam" id="TIGR00536">
    <property type="entry name" value="hemK_fam"/>
    <property type="match status" value="1"/>
</dbReference>
<dbReference type="InterPro" id="IPR050320">
    <property type="entry name" value="N5-glutamine_MTase"/>
</dbReference>
<evidence type="ECO:0000313" key="9">
    <source>
        <dbReference type="Proteomes" id="UP000053681"/>
    </source>
</evidence>
<feature type="binding site" evidence="5">
    <location>
        <begin position="188"/>
        <end position="191"/>
    </location>
    <ligand>
        <name>substrate</name>
    </ligand>
</feature>
<evidence type="ECO:0000259" key="7">
    <source>
        <dbReference type="Pfam" id="PF17827"/>
    </source>
</evidence>
<dbReference type="AlphaFoldDB" id="A0A0V8JP50"/>
<dbReference type="InterPro" id="IPR007848">
    <property type="entry name" value="Small_mtfrase_dom"/>
</dbReference>
<dbReference type="GO" id="GO:0032259">
    <property type="term" value="P:methylation"/>
    <property type="evidence" value="ECO:0007669"/>
    <property type="project" value="UniProtKB-KW"/>
</dbReference>
<evidence type="ECO:0000256" key="1">
    <source>
        <dbReference type="ARBA" id="ARBA00022603"/>
    </source>
</evidence>
<dbReference type="Pfam" id="PF05175">
    <property type="entry name" value="MTS"/>
    <property type="match status" value="1"/>
</dbReference>
<dbReference type="SUPFAM" id="SSF53335">
    <property type="entry name" value="S-adenosyl-L-methionine-dependent methyltransferases"/>
    <property type="match status" value="1"/>
</dbReference>
<dbReference type="Proteomes" id="UP000053681">
    <property type="component" value="Unassembled WGS sequence"/>
</dbReference>
<dbReference type="Gene3D" id="1.10.8.10">
    <property type="entry name" value="DNA helicase RuvA subunit, C-terminal domain"/>
    <property type="match status" value="1"/>
</dbReference>